<dbReference type="Proteomes" id="UP001525379">
    <property type="component" value="Unassembled WGS sequence"/>
</dbReference>
<dbReference type="InterPro" id="IPR023393">
    <property type="entry name" value="START-like_dom_sf"/>
</dbReference>
<dbReference type="InterPro" id="IPR013538">
    <property type="entry name" value="ASHA1/2-like_C"/>
</dbReference>
<comment type="caution">
    <text evidence="3">The sequence shown here is derived from an EMBL/GenBank/DDBJ whole genome shotgun (WGS) entry which is preliminary data.</text>
</comment>
<dbReference type="CDD" id="cd07814">
    <property type="entry name" value="SRPBCC_CalC_Aha1-like"/>
    <property type="match status" value="1"/>
</dbReference>
<organism evidence="3 4">
    <name type="scientific">Pseudoclavibacter albus</name>
    <dbReference type="NCBI Taxonomy" id="272241"/>
    <lineage>
        <taxon>Bacteria</taxon>
        <taxon>Bacillati</taxon>
        <taxon>Actinomycetota</taxon>
        <taxon>Actinomycetes</taxon>
        <taxon>Micrococcales</taxon>
        <taxon>Microbacteriaceae</taxon>
        <taxon>Pseudoclavibacter</taxon>
    </lineage>
</organism>
<dbReference type="Pfam" id="PF08327">
    <property type="entry name" value="AHSA1"/>
    <property type="match status" value="1"/>
</dbReference>
<evidence type="ECO:0000256" key="1">
    <source>
        <dbReference type="ARBA" id="ARBA00006817"/>
    </source>
</evidence>
<evidence type="ECO:0000259" key="2">
    <source>
        <dbReference type="Pfam" id="PF08327"/>
    </source>
</evidence>
<sequence length="146" mass="16870">MRTSISTRALWFACWDAAILSEWWPELTIAKKVGGRIEVAEVPYKRKKYRHVSGRLLELKPGEHARFEWRTKGRDATTTVDVYVSQSKKKSRLRIVESGFTKDDYAAIEVERMRDFWRDRAGDLQEWLEAPGNAERLEAAAKAAAK</sequence>
<evidence type="ECO:0000313" key="4">
    <source>
        <dbReference type="Proteomes" id="UP001525379"/>
    </source>
</evidence>
<evidence type="ECO:0000313" key="3">
    <source>
        <dbReference type="EMBL" id="MCT2042849.1"/>
    </source>
</evidence>
<reference evidence="3 4" key="1">
    <citation type="submission" date="2022-04" db="EMBL/GenBank/DDBJ databases">
        <title>Human microbiome associated bacterial genomes.</title>
        <authorList>
            <person name="Sandstrom S."/>
            <person name="Salamzade R."/>
            <person name="Kalan L.R."/>
        </authorList>
    </citation>
    <scope>NUCLEOTIDE SEQUENCE [LARGE SCALE GENOMIC DNA]</scope>
    <source>
        <strain evidence="4">p3-SID1799</strain>
    </source>
</reference>
<dbReference type="EMBL" id="JALXSQ010000018">
    <property type="protein sequence ID" value="MCT2042849.1"/>
    <property type="molecule type" value="Genomic_DNA"/>
</dbReference>
<comment type="similarity">
    <text evidence="1">Belongs to the AHA1 family.</text>
</comment>
<name>A0ABT2HX07_9MICO</name>
<gene>
    <name evidence="3" type="ORF">M3D15_05810</name>
</gene>
<dbReference type="RefSeq" id="WP_206394872.1">
    <property type="nucleotide sequence ID" value="NZ_JAFDPW010000001.1"/>
</dbReference>
<feature type="domain" description="Activator of Hsp90 ATPase homologue 1/2-like C-terminal" evidence="2">
    <location>
        <begin position="8"/>
        <end position="118"/>
    </location>
</feature>
<protein>
    <submittedName>
        <fullName evidence="3">SRPBCC domain-containing protein</fullName>
    </submittedName>
</protein>
<proteinExistence type="inferred from homology"/>
<accession>A0ABT2HX07</accession>
<dbReference type="Gene3D" id="3.30.530.20">
    <property type="match status" value="1"/>
</dbReference>
<dbReference type="SUPFAM" id="SSF55961">
    <property type="entry name" value="Bet v1-like"/>
    <property type="match status" value="1"/>
</dbReference>
<keyword evidence="4" id="KW-1185">Reference proteome</keyword>